<keyword evidence="3" id="KW-1185">Reference proteome</keyword>
<gene>
    <name evidence="2" type="ORF">T11_11060</name>
</gene>
<organism evidence="2 3">
    <name type="scientific">Trichinella zimbabwensis</name>
    <dbReference type="NCBI Taxonomy" id="268475"/>
    <lineage>
        <taxon>Eukaryota</taxon>
        <taxon>Metazoa</taxon>
        <taxon>Ecdysozoa</taxon>
        <taxon>Nematoda</taxon>
        <taxon>Enoplea</taxon>
        <taxon>Dorylaimia</taxon>
        <taxon>Trichinellida</taxon>
        <taxon>Trichinellidae</taxon>
        <taxon>Trichinella</taxon>
    </lineage>
</organism>
<comment type="caution">
    <text evidence="2">The sequence shown here is derived from an EMBL/GenBank/DDBJ whole genome shotgun (WGS) entry which is preliminary data.</text>
</comment>
<feature type="compositionally biased region" description="Polar residues" evidence="1">
    <location>
        <begin position="9"/>
        <end position="23"/>
    </location>
</feature>
<feature type="region of interest" description="Disordered" evidence="1">
    <location>
        <begin position="1"/>
        <end position="23"/>
    </location>
</feature>
<accession>A0A0V1H8T3</accession>
<dbReference type="AlphaFoldDB" id="A0A0V1H8T3"/>
<dbReference type="Proteomes" id="UP000055024">
    <property type="component" value="Unassembled WGS sequence"/>
</dbReference>
<protein>
    <submittedName>
        <fullName evidence="2">Uncharacterized protein</fullName>
    </submittedName>
</protein>
<sequence>MEVEFLNVKSKTSNSRTGCRLSNPSKHESFSNFNRWSSEALLENTPKNFEIFQQHFDIE</sequence>
<dbReference type="EMBL" id="JYDP01000105">
    <property type="protein sequence ID" value="KRZ07246.1"/>
    <property type="molecule type" value="Genomic_DNA"/>
</dbReference>
<proteinExistence type="predicted"/>
<evidence type="ECO:0000313" key="3">
    <source>
        <dbReference type="Proteomes" id="UP000055024"/>
    </source>
</evidence>
<evidence type="ECO:0000313" key="2">
    <source>
        <dbReference type="EMBL" id="KRZ07246.1"/>
    </source>
</evidence>
<evidence type="ECO:0000256" key="1">
    <source>
        <dbReference type="SAM" id="MobiDB-lite"/>
    </source>
</evidence>
<name>A0A0V1H8T3_9BILA</name>
<reference evidence="2 3" key="1">
    <citation type="submission" date="2015-01" db="EMBL/GenBank/DDBJ databases">
        <title>Evolution of Trichinella species and genotypes.</title>
        <authorList>
            <person name="Korhonen P.K."/>
            <person name="Edoardo P."/>
            <person name="Giuseppe L.R."/>
            <person name="Gasser R.B."/>
        </authorList>
    </citation>
    <scope>NUCLEOTIDE SEQUENCE [LARGE SCALE GENOMIC DNA]</scope>
    <source>
        <strain evidence="2">ISS1029</strain>
    </source>
</reference>